<sequence length="75" mass="8901">MVNLPFFDIDDDKSFMNAEMNNVKVSEYIYSTEFNNEEMVTNNDELGLEDDYKGNTEFTYLLDKTQFFDSWKAID</sequence>
<dbReference type="EMBL" id="CAJVQB010048027">
    <property type="protein sequence ID" value="CAG8833771.1"/>
    <property type="molecule type" value="Genomic_DNA"/>
</dbReference>
<gene>
    <name evidence="1" type="ORF">GMARGA_LOCUS31719</name>
</gene>
<comment type="caution">
    <text evidence="1">The sequence shown here is derived from an EMBL/GenBank/DDBJ whole genome shotgun (WGS) entry which is preliminary data.</text>
</comment>
<keyword evidence="2" id="KW-1185">Reference proteome</keyword>
<organism evidence="1 2">
    <name type="scientific">Gigaspora margarita</name>
    <dbReference type="NCBI Taxonomy" id="4874"/>
    <lineage>
        <taxon>Eukaryota</taxon>
        <taxon>Fungi</taxon>
        <taxon>Fungi incertae sedis</taxon>
        <taxon>Mucoromycota</taxon>
        <taxon>Glomeromycotina</taxon>
        <taxon>Glomeromycetes</taxon>
        <taxon>Diversisporales</taxon>
        <taxon>Gigasporaceae</taxon>
        <taxon>Gigaspora</taxon>
    </lineage>
</organism>
<accession>A0ABN7WJA6</accession>
<name>A0ABN7WJA6_GIGMA</name>
<evidence type="ECO:0000313" key="2">
    <source>
        <dbReference type="Proteomes" id="UP000789901"/>
    </source>
</evidence>
<feature type="non-terminal residue" evidence="1">
    <location>
        <position position="75"/>
    </location>
</feature>
<proteinExistence type="predicted"/>
<reference evidence="1 2" key="1">
    <citation type="submission" date="2021-06" db="EMBL/GenBank/DDBJ databases">
        <authorList>
            <person name="Kallberg Y."/>
            <person name="Tangrot J."/>
            <person name="Rosling A."/>
        </authorList>
    </citation>
    <scope>NUCLEOTIDE SEQUENCE [LARGE SCALE GENOMIC DNA]</scope>
    <source>
        <strain evidence="1 2">120-4 pot B 10/14</strain>
    </source>
</reference>
<dbReference type="Proteomes" id="UP000789901">
    <property type="component" value="Unassembled WGS sequence"/>
</dbReference>
<feature type="non-terminal residue" evidence="1">
    <location>
        <position position="1"/>
    </location>
</feature>
<protein>
    <submittedName>
        <fullName evidence="1">19251_t:CDS:1</fullName>
    </submittedName>
</protein>
<evidence type="ECO:0000313" key="1">
    <source>
        <dbReference type="EMBL" id="CAG8833771.1"/>
    </source>
</evidence>